<dbReference type="CDD" id="cd00130">
    <property type="entry name" value="PAS"/>
    <property type="match status" value="1"/>
</dbReference>
<dbReference type="SUPFAM" id="SSF55874">
    <property type="entry name" value="ATPase domain of HSP90 chaperone/DNA topoisomerase II/histidine kinase"/>
    <property type="match status" value="1"/>
</dbReference>
<keyword evidence="1" id="KW-0808">Transferase</keyword>
<dbReference type="InterPro" id="IPR050482">
    <property type="entry name" value="Sensor_HK_TwoCompSys"/>
</dbReference>
<evidence type="ECO:0008006" key="7">
    <source>
        <dbReference type="Google" id="ProtNLM"/>
    </source>
</evidence>
<dbReference type="SMART" id="SM00086">
    <property type="entry name" value="PAC"/>
    <property type="match status" value="1"/>
</dbReference>
<evidence type="ECO:0000259" key="4">
    <source>
        <dbReference type="PROSITE" id="PS50109"/>
    </source>
</evidence>
<dbReference type="InterPro" id="IPR035965">
    <property type="entry name" value="PAS-like_dom_sf"/>
</dbReference>
<evidence type="ECO:0000256" key="2">
    <source>
        <dbReference type="ARBA" id="ARBA00022777"/>
    </source>
</evidence>
<dbReference type="AlphaFoldDB" id="A0A445MV66"/>
<name>A0A445MV66_9BACT</name>
<dbReference type="SMART" id="SM00387">
    <property type="entry name" value="HATPase_c"/>
    <property type="match status" value="1"/>
</dbReference>
<dbReference type="InterPro" id="IPR001610">
    <property type="entry name" value="PAC"/>
</dbReference>
<dbReference type="InterPro" id="IPR000014">
    <property type="entry name" value="PAS"/>
</dbReference>
<evidence type="ECO:0000313" key="6">
    <source>
        <dbReference type="EMBL" id="SPD73404.1"/>
    </source>
</evidence>
<accession>A0A445MV66</accession>
<gene>
    <name evidence="6" type="ORF">PITCH_A1850004</name>
</gene>
<dbReference type="InterPro" id="IPR005467">
    <property type="entry name" value="His_kinase_dom"/>
</dbReference>
<dbReference type="Pfam" id="PF07730">
    <property type="entry name" value="HisKA_3"/>
    <property type="match status" value="1"/>
</dbReference>
<dbReference type="PROSITE" id="PS50109">
    <property type="entry name" value="HIS_KIN"/>
    <property type="match status" value="1"/>
</dbReference>
<dbReference type="Gene3D" id="3.30.450.20">
    <property type="entry name" value="PAS domain"/>
    <property type="match status" value="1"/>
</dbReference>
<protein>
    <recommendedName>
        <fullName evidence="7">Histidine kinase</fullName>
    </recommendedName>
</protein>
<dbReference type="NCBIfam" id="TIGR00229">
    <property type="entry name" value="sensory_box"/>
    <property type="match status" value="1"/>
</dbReference>
<feature type="domain" description="Histidine kinase" evidence="4">
    <location>
        <begin position="165"/>
        <end position="357"/>
    </location>
</feature>
<dbReference type="CDD" id="cd16917">
    <property type="entry name" value="HATPase_UhpB-NarQ-NarX-like"/>
    <property type="match status" value="1"/>
</dbReference>
<dbReference type="GO" id="GO:0046983">
    <property type="term" value="F:protein dimerization activity"/>
    <property type="evidence" value="ECO:0007669"/>
    <property type="project" value="InterPro"/>
</dbReference>
<dbReference type="GO" id="GO:0000155">
    <property type="term" value="F:phosphorelay sensor kinase activity"/>
    <property type="evidence" value="ECO:0007669"/>
    <property type="project" value="InterPro"/>
</dbReference>
<proteinExistence type="predicted"/>
<dbReference type="InterPro" id="IPR000700">
    <property type="entry name" value="PAS-assoc_C"/>
</dbReference>
<dbReference type="Gene3D" id="3.30.565.10">
    <property type="entry name" value="Histidine kinase-like ATPase, C-terminal domain"/>
    <property type="match status" value="1"/>
</dbReference>
<feature type="domain" description="PAC" evidence="5">
    <location>
        <begin position="90"/>
        <end position="142"/>
    </location>
</feature>
<dbReference type="InterPro" id="IPR003594">
    <property type="entry name" value="HATPase_dom"/>
</dbReference>
<evidence type="ECO:0000259" key="5">
    <source>
        <dbReference type="PROSITE" id="PS50113"/>
    </source>
</evidence>
<evidence type="ECO:0000256" key="3">
    <source>
        <dbReference type="ARBA" id="ARBA00023012"/>
    </source>
</evidence>
<keyword evidence="2" id="KW-0418">Kinase</keyword>
<dbReference type="Pfam" id="PF02518">
    <property type="entry name" value="HATPase_c"/>
    <property type="match status" value="1"/>
</dbReference>
<dbReference type="PROSITE" id="PS50113">
    <property type="entry name" value="PAC"/>
    <property type="match status" value="1"/>
</dbReference>
<reference evidence="6" key="1">
    <citation type="submission" date="2018-01" db="EMBL/GenBank/DDBJ databases">
        <authorList>
            <person name="Regsiter A."/>
            <person name="William W."/>
        </authorList>
    </citation>
    <scope>NUCLEOTIDE SEQUENCE</scope>
    <source>
        <strain evidence="6">TRIP AH-1</strain>
    </source>
</reference>
<dbReference type="Pfam" id="PF08447">
    <property type="entry name" value="PAS_3"/>
    <property type="match status" value="1"/>
</dbReference>
<dbReference type="GO" id="GO:0016020">
    <property type="term" value="C:membrane"/>
    <property type="evidence" value="ECO:0007669"/>
    <property type="project" value="InterPro"/>
</dbReference>
<dbReference type="InterPro" id="IPR036890">
    <property type="entry name" value="HATPase_C_sf"/>
</dbReference>
<dbReference type="InterPro" id="IPR013655">
    <property type="entry name" value="PAS_fold_3"/>
</dbReference>
<keyword evidence="3" id="KW-0902">Two-component regulatory system</keyword>
<dbReference type="InterPro" id="IPR011712">
    <property type="entry name" value="Sig_transdc_His_kin_sub3_dim/P"/>
</dbReference>
<dbReference type="SUPFAM" id="SSF55785">
    <property type="entry name" value="PYP-like sensor domain (PAS domain)"/>
    <property type="match status" value="1"/>
</dbReference>
<organism evidence="6">
    <name type="scientific">uncultured Desulfobacterium sp</name>
    <dbReference type="NCBI Taxonomy" id="201089"/>
    <lineage>
        <taxon>Bacteria</taxon>
        <taxon>Pseudomonadati</taxon>
        <taxon>Thermodesulfobacteriota</taxon>
        <taxon>Desulfobacteria</taxon>
        <taxon>Desulfobacterales</taxon>
        <taxon>Desulfobacteriaceae</taxon>
        <taxon>Desulfobacterium</taxon>
        <taxon>environmental samples</taxon>
    </lineage>
</organism>
<dbReference type="EMBL" id="OJIN01000096">
    <property type="protein sequence ID" value="SPD73404.1"/>
    <property type="molecule type" value="Genomic_DNA"/>
</dbReference>
<dbReference type="PANTHER" id="PTHR24421">
    <property type="entry name" value="NITRATE/NITRITE SENSOR PROTEIN NARX-RELATED"/>
    <property type="match status" value="1"/>
</dbReference>
<sequence>MMNQKDIYNSPQEYDERLRLALEATDDGIWYWVIPRGEIFFSDNLKKLLGLDGDPASNMSIDEWKVRIHPNHRDRVSDLFHDYFEKKLPFNVDYLYRSDSGEYRWLNSRGVVKFDQEGNPHRLVGSTRDINTQKKAEELIRNLSHQFIKSRETERRMLSCELHDRVAHDLENSRIECEILAEHSLLTQEVRQKISEVSENLKNALISVHDLSYELRLPGLQEYGLVRTLYEYCRKFSEDNGINVEFRFSGVEDLKLDFDTGINLYRLVQEGLNNIKKHADAVRATIRLSYVSPNITLRIEDNGKGFNSKKRLAEAPKERRMGLISMQERVILLQGKMDIHSTPGRGTRIVIEVPYSKA</sequence>
<evidence type="ECO:0000256" key="1">
    <source>
        <dbReference type="ARBA" id="ARBA00022679"/>
    </source>
</evidence>